<evidence type="ECO:0000313" key="3">
    <source>
        <dbReference type="Proteomes" id="UP000642910"/>
    </source>
</evidence>
<sequence length="200" mass="22961">MGHLASVELLESGETEVNCKPPTNYAEWSACLDELSRGSNNEEQILRSMQQGSISWERGVAERLVKRLAEYLDGELQRISDRFQREQMVGIRSYESLSLALITIKKRLLFLWQVATLPAIPADIQEKFVQVIDEFAKRAEQSLISTASGDRTGQLAHLIRTNSITRYRDSQEPSTVENPMDNIRSTERDEQKPRRRVIWP</sequence>
<gene>
    <name evidence="2" type="ORF">IW967_02650</name>
</gene>
<dbReference type="Proteomes" id="UP000642910">
    <property type="component" value="Unassembled WGS sequence"/>
</dbReference>
<dbReference type="RefSeq" id="WP_156468430.1">
    <property type="nucleotide sequence ID" value="NZ_JADPKZ010000026.1"/>
</dbReference>
<protein>
    <submittedName>
        <fullName evidence="2">Uncharacterized protein</fullName>
    </submittedName>
</protein>
<dbReference type="EMBL" id="JADPKZ010000026">
    <property type="protein sequence ID" value="MBF8376775.1"/>
    <property type="molecule type" value="Genomic_DNA"/>
</dbReference>
<feature type="region of interest" description="Disordered" evidence="1">
    <location>
        <begin position="167"/>
        <end position="200"/>
    </location>
</feature>
<organism evidence="2 3">
    <name type="scientific">Alicyclobacillus mali</name>
    <name type="common">ex Roth et al. 2021</name>
    <dbReference type="NCBI Taxonomy" id="1123961"/>
    <lineage>
        <taxon>Bacteria</taxon>
        <taxon>Bacillati</taxon>
        <taxon>Bacillota</taxon>
        <taxon>Bacilli</taxon>
        <taxon>Bacillales</taxon>
        <taxon>Alicyclobacillaceae</taxon>
        <taxon>Alicyclobacillus</taxon>
    </lineage>
</organism>
<keyword evidence="3" id="KW-1185">Reference proteome</keyword>
<reference evidence="2 3" key="1">
    <citation type="submission" date="2020-11" db="EMBL/GenBank/DDBJ databases">
        <title>Genomic insight of Alicyclobacillus mali FL 18 reveals a new arsenic-resistant strain, with potential in environmental biotechnology.</title>
        <authorList>
            <person name="Fiorentino G."/>
            <person name="Gallo G."/>
            <person name="Aulitto M."/>
        </authorList>
    </citation>
    <scope>NUCLEOTIDE SEQUENCE [LARGE SCALE GENOMIC DNA]</scope>
    <source>
        <strain evidence="2 3">FL 18</strain>
    </source>
</reference>
<comment type="caution">
    <text evidence="2">The sequence shown here is derived from an EMBL/GenBank/DDBJ whole genome shotgun (WGS) entry which is preliminary data.</text>
</comment>
<name>A0ABS0F0J0_9BACL</name>
<proteinExistence type="predicted"/>
<accession>A0ABS0F0J0</accession>
<evidence type="ECO:0000313" key="2">
    <source>
        <dbReference type="EMBL" id="MBF8376775.1"/>
    </source>
</evidence>
<evidence type="ECO:0000256" key="1">
    <source>
        <dbReference type="SAM" id="MobiDB-lite"/>
    </source>
</evidence>